<sequence length="284" mass="30835">MTTLKHFPVTASAADILNELDLNGALVIEGFLTSEELDRLNAEINPALEKKPVNHAHPNAAVEFFHGPHTKHLTGVANVSDTFVNAVLLHPIFKLVGDQILLPNCSDYILNLAHVLDRGPGSGDQLIHRDQDVWPRELTSAIGGHVQFASLIALSEYTADMGATRVVPGSHRWPHDRVPKPEEIVIAEMSPGSAVIYLGSTLHGAGSNRTDAVRRGMHTSFCLGWLRTEENSYLSISRERVRKMSRRAQELLGFGVHDGIAKGEGFLGAVDNGIPADMLAAGRL</sequence>
<keyword evidence="3" id="KW-1185">Reference proteome</keyword>
<dbReference type="AlphaFoldDB" id="A0A4R5LUD1"/>
<dbReference type="Gene3D" id="2.60.120.620">
    <property type="entry name" value="q2cbj1_9rhob like domain"/>
    <property type="match status" value="1"/>
</dbReference>
<reference evidence="2 3" key="1">
    <citation type="submission" date="2019-03" db="EMBL/GenBank/DDBJ databases">
        <title>Seongchinamella monodicae gen. nov., sp. nov., a novel member of the Gammaproteobacteria isolated from a tidal mudflat of beach.</title>
        <authorList>
            <person name="Yang H.G."/>
            <person name="Kang J.W."/>
            <person name="Lee S.D."/>
        </authorList>
    </citation>
    <scope>NUCLEOTIDE SEQUENCE [LARGE SCALE GENOMIC DNA]</scope>
    <source>
        <strain evidence="2 3">GH4-78</strain>
    </source>
</reference>
<dbReference type="PANTHER" id="PTHR20883:SF48">
    <property type="entry name" value="ECTOINE DIOXYGENASE"/>
    <property type="match status" value="1"/>
</dbReference>
<dbReference type="PANTHER" id="PTHR20883">
    <property type="entry name" value="PHYTANOYL-COA DIOXYGENASE DOMAIN CONTAINING 1"/>
    <property type="match status" value="1"/>
</dbReference>
<dbReference type="Pfam" id="PF05721">
    <property type="entry name" value="PhyH"/>
    <property type="match status" value="1"/>
</dbReference>
<comment type="caution">
    <text evidence="2">The sequence shown here is derived from an EMBL/GenBank/DDBJ whole genome shotgun (WGS) entry which is preliminary data.</text>
</comment>
<dbReference type="SUPFAM" id="SSF51197">
    <property type="entry name" value="Clavaminate synthase-like"/>
    <property type="match status" value="1"/>
</dbReference>
<evidence type="ECO:0000256" key="1">
    <source>
        <dbReference type="ARBA" id="ARBA00001954"/>
    </source>
</evidence>
<dbReference type="Proteomes" id="UP000295554">
    <property type="component" value="Unassembled WGS sequence"/>
</dbReference>
<dbReference type="InterPro" id="IPR008775">
    <property type="entry name" value="Phytyl_CoA_dOase-like"/>
</dbReference>
<organism evidence="2 3">
    <name type="scientific">Seongchinamella unica</name>
    <dbReference type="NCBI Taxonomy" id="2547392"/>
    <lineage>
        <taxon>Bacteria</taxon>
        <taxon>Pseudomonadati</taxon>
        <taxon>Pseudomonadota</taxon>
        <taxon>Gammaproteobacteria</taxon>
        <taxon>Cellvibrionales</taxon>
        <taxon>Halieaceae</taxon>
        <taxon>Seongchinamella</taxon>
    </lineage>
</organism>
<protein>
    <submittedName>
        <fullName evidence="2">Mitomycin antibiotic biosynthesis protein</fullName>
    </submittedName>
</protein>
<accession>A0A4R5LUD1</accession>
<dbReference type="OrthoDB" id="9796766at2"/>
<evidence type="ECO:0000313" key="2">
    <source>
        <dbReference type="EMBL" id="TDG14952.1"/>
    </source>
</evidence>
<evidence type="ECO:0000313" key="3">
    <source>
        <dbReference type="Proteomes" id="UP000295554"/>
    </source>
</evidence>
<dbReference type="RefSeq" id="WP_133209117.1">
    <property type="nucleotide sequence ID" value="NZ_SMSE01000001.1"/>
</dbReference>
<dbReference type="GO" id="GO:0005506">
    <property type="term" value="F:iron ion binding"/>
    <property type="evidence" value="ECO:0007669"/>
    <property type="project" value="UniProtKB-ARBA"/>
</dbReference>
<proteinExistence type="predicted"/>
<name>A0A4R5LUD1_9GAMM</name>
<gene>
    <name evidence="2" type="ORF">E2F43_01525</name>
</gene>
<dbReference type="EMBL" id="SMSE01000001">
    <property type="protein sequence ID" value="TDG14952.1"/>
    <property type="molecule type" value="Genomic_DNA"/>
</dbReference>
<comment type="cofactor">
    <cofactor evidence="1">
        <name>Fe(2+)</name>
        <dbReference type="ChEBI" id="CHEBI:29033"/>
    </cofactor>
</comment>
<dbReference type="GO" id="GO:0016706">
    <property type="term" value="F:2-oxoglutarate-dependent dioxygenase activity"/>
    <property type="evidence" value="ECO:0007669"/>
    <property type="project" value="UniProtKB-ARBA"/>
</dbReference>